<dbReference type="PANTHER" id="PTHR36156">
    <property type="entry name" value="SLR2101 PROTEIN"/>
    <property type="match status" value="1"/>
</dbReference>
<dbReference type="RefSeq" id="WP_170141050.1">
    <property type="nucleotide sequence ID" value="NZ_PVZC01000006.1"/>
</dbReference>
<evidence type="ECO:0000259" key="1">
    <source>
        <dbReference type="Pfam" id="PF07883"/>
    </source>
</evidence>
<dbReference type="PANTHER" id="PTHR36156:SF2">
    <property type="entry name" value="CUPIN TYPE-2 DOMAIN-CONTAINING PROTEIN"/>
    <property type="match status" value="1"/>
</dbReference>
<dbReference type="InterPro" id="IPR013096">
    <property type="entry name" value="Cupin_2"/>
</dbReference>
<dbReference type="InterPro" id="IPR047142">
    <property type="entry name" value="OryJ/VirC-like"/>
</dbReference>
<comment type="caution">
    <text evidence="2">The sequence shown here is derived from an EMBL/GenBank/DDBJ whole genome shotgun (WGS) entry which is preliminary data.</text>
</comment>
<proteinExistence type="predicted"/>
<protein>
    <submittedName>
        <fullName evidence="2">Cupin domain-containing protein</fullName>
    </submittedName>
</protein>
<keyword evidence="3" id="KW-1185">Reference proteome</keyword>
<evidence type="ECO:0000313" key="3">
    <source>
        <dbReference type="Proteomes" id="UP000237846"/>
    </source>
</evidence>
<dbReference type="InterPro" id="IPR011051">
    <property type="entry name" value="RmlC_Cupin_sf"/>
</dbReference>
<dbReference type="EMBL" id="PVZC01000006">
    <property type="protein sequence ID" value="PRX97091.1"/>
    <property type="molecule type" value="Genomic_DNA"/>
</dbReference>
<dbReference type="Pfam" id="PF07883">
    <property type="entry name" value="Cupin_2"/>
    <property type="match status" value="1"/>
</dbReference>
<reference evidence="2 3" key="1">
    <citation type="submission" date="2018-03" db="EMBL/GenBank/DDBJ databases">
        <title>Genomic Encyclopedia of Archaeal and Bacterial Type Strains, Phase II (KMG-II): from individual species to whole genera.</title>
        <authorList>
            <person name="Goeker M."/>
        </authorList>
    </citation>
    <scope>NUCLEOTIDE SEQUENCE [LARGE SCALE GENOMIC DNA]</scope>
    <source>
        <strain evidence="2 3">DSM 45601</strain>
    </source>
</reference>
<dbReference type="Gene3D" id="2.60.120.10">
    <property type="entry name" value="Jelly Rolls"/>
    <property type="match status" value="1"/>
</dbReference>
<feature type="domain" description="Cupin type-2" evidence="1">
    <location>
        <begin position="112"/>
        <end position="166"/>
    </location>
</feature>
<accession>A0A2T0PZW0</accession>
<dbReference type="InterPro" id="IPR014710">
    <property type="entry name" value="RmlC-like_jellyroll"/>
</dbReference>
<dbReference type="SUPFAM" id="SSF51182">
    <property type="entry name" value="RmlC-like cupins"/>
    <property type="match status" value="1"/>
</dbReference>
<gene>
    <name evidence="2" type="ORF">CLV72_106127</name>
</gene>
<dbReference type="AlphaFoldDB" id="A0A2T0PZW0"/>
<evidence type="ECO:0000313" key="2">
    <source>
        <dbReference type="EMBL" id="PRX97091.1"/>
    </source>
</evidence>
<dbReference type="Proteomes" id="UP000237846">
    <property type="component" value="Unassembled WGS sequence"/>
</dbReference>
<sequence>MDRIRRVVTGLREGRSVVVADHLVDPVRVGLYPDTDFFLLWGFNGVPAVGSGDGGPEFAPYFPAPGGTRFVLLRWPADGSPEPVGTAEELTEEMERRLPGALGAIHGHPRGPHATDTVDWCMVLDGDMLMALDDGEVRLGAGDVVVQRGTLHSWRNPGRRPVLMLFALIGAHRTR</sequence>
<name>A0A2T0PZW0_9ACTN</name>
<organism evidence="2 3">
    <name type="scientific">Allonocardiopsis opalescens</name>
    <dbReference type="NCBI Taxonomy" id="1144618"/>
    <lineage>
        <taxon>Bacteria</taxon>
        <taxon>Bacillati</taxon>
        <taxon>Actinomycetota</taxon>
        <taxon>Actinomycetes</taxon>
        <taxon>Streptosporangiales</taxon>
        <taxon>Allonocardiopsis</taxon>
    </lineage>
</organism>